<protein>
    <submittedName>
        <fullName evidence="1">Uncharacterized protein</fullName>
    </submittedName>
</protein>
<gene>
    <name evidence="1" type="ORF">PoB_003990500</name>
</gene>
<dbReference type="Proteomes" id="UP000735302">
    <property type="component" value="Unassembled WGS sequence"/>
</dbReference>
<evidence type="ECO:0000313" key="2">
    <source>
        <dbReference type="Proteomes" id="UP000735302"/>
    </source>
</evidence>
<comment type="caution">
    <text evidence="1">The sequence shown here is derived from an EMBL/GenBank/DDBJ whole genome shotgun (WGS) entry which is preliminary data.</text>
</comment>
<dbReference type="EMBL" id="BLXT01004491">
    <property type="protein sequence ID" value="GFO13400.1"/>
    <property type="molecule type" value="Genomic_DNA"/>
</dbReference>
<evidence type="ECO:0000313" key="1">
    <source>
        <dbReference type="EMBL" id="GFO13400.1"/>
    </source>
</evidence>
<proteinExistence type="predicted"/>
<reference evidence="1 2" key="1">
    <citation type="journal article" date="2021" name="Elife">
        <title>Chloroplast acquisition without the gene transfer in kleptoplastic sea slugs, Plakobranchus ocellatus.</title>
        <authorList>
            <person name="Maeda T."/>
            <person name="Takahashi S."/>
            <person name="Yoshida T."/>
            <person name="Shimamura S."/>
            <person name="Takaki Y."/>
            <person name="Nagai Y."/>
            <person name="Toyoda A."/>
            <person name="Suzuki Y."/>
            <person name="Arimoto A."/>
            <person name="Ishii H."/>
            <person name="Satoh N."/>
            <person name="Nishiyama T."/>
            <person name="Hasebe M."/>
            <person name="Maruyama T."/>
            <person name="Minagawa J."/>
            <person name="Obokata J."/>
            <person name="Shigenobu S."/>
        </authorList>
    </citation>
    <scope>NUCLEOTIDE SEQUENCE [LARGE SCALE GENOMIC DNA]</scope>
</reference>
<name>A0AAV4B1E1_9GAST</name>
<organism evidence="1 2">
    <name type="scientific">Plakobranchus ocellatus</name>
    <dbReference type="NCBI Taxonomy" id="259542"/>
    <lineage>
        <taxon>Eukaryota</taxon>
        <taxon>Metazoa</taxon>
        <taxon>Spiralia</taxon>
        <taxon>Lophotrochozoa</taxon>
        <taxon>Mollusca</taxon>
        <taxon>Gastropoda</taxon>
        <taxon>Heterobranchia</taxon>
        <taxon>Euthyneura</taxon>
        <taxon>Panpulmonata</taxon>
        <taxon>Sacoglossa</taxon>
        <taxon>Placobranchoidea</taxon>
        <taxon>Plakobranchidae</taxon>
        <taxon>Plakobranchus</taxon>
    </lineage>
</organism>
<dbReference type="AlphaFoldDB" id="A0AAV4B1E1"/>
<keyword evidence="2" id="KW-1185">Reference proteome</keyword>
<accession>A0AAV4B1E1</accession>
<sequence length="90" mass="9869">MVRRGVVIYVSEGRIDYQWDEILIRFARSKQGISNSDKSVLTLQCCPLSIGGQNELGIASTVGGLVLLQHLAPVQNSSVKICQHMMTVPI</sequence>